<dbReference type="PRINTS" id="PR00412">
    <property type="entry name" value="EPOXHYDRLASE"/>
</dbReference>
<dbReference type="SUPFAM" id="SSF53474">
    <property type="entry name" value="alpha/beta-Hydrolases"/>
    <property type="match status" value="1"/>
</dbReference>
<dbReference type="PANTHER" id="PTHR46438:SF2">
    <property type="entry name" value="ALPHA_BETA-HYDROLASES SUPERFAMILY PROTEIN"/>
    <property type="match status" value="1"/>
</dbReference>
<dbReference type="Gene3D" id="3.40.50.1820">
    <property type="entry name" value="alpha/beta hydrolase"/>
    <property type="match status" value="1"/>
</dbReference>
<evidence type="ECO:0000313" key="2">
    <source>
        <dbReference type="EMBL" id="PZO20205.1"/>
    </source>
</evidence>
<dbReference type="InterPro" id="IPR000639">
    <property type="entry name" value="Epox_hydrolase-like"/>
</dbReference>
<name>A0A2W4WCS8_9CYAN</name>
<dbReference type="InterPro" id="IPR000073">
    <property type="entry name" value="AB_hydrolase_1"/>
</dbReference>
<dbReference type="GO" id="GO:0016787">
    <property type="term" value="F:hydrolase activity"/>
    <property type="evidence" value="ECO:0007669"/>
    <property type="project" value="UniProtKB-KW"/>
</dbReference>
<proteinExistence type="predicted"/>
<sequence length="324" mass="36508">MEKTQAISSAAFTELASEHLINSHLGEQRFWYWRGWRIRYTHLAETPGTEHETPFLLLHGAGSSLEQWRENLTALAKERPVYAMDLLGFGGSQKVAAELNTDLWVAQTAAFCQSFLRRPVILMGHSLGALVALQMTTSYPEQVSRLVMLTLPAARQELAGSAAKIGAVVERWFASPLLIRPLFWIARSPKTIRKVLKALSQDPTRVDDELIDSFVRPTQDRGAARMFCYLVKSRTSDNFSPLTRDLIPLVNVPTLLIWGKSDRVIPIAWGQYVNRLNPQLTFVEVDNAGHFFYDEGAVDLHNLIDQWLAGELPETNDDLIPIQV</sequence>
<evidence type="ECO:0000259" key="1">
    <source>
        <dbReference type="Pfam" id="PF00561"/>
    </source>
</evidence>
<dbReference type="EMBL" id="QBMC01000032">
    <property type="protein sequence ID" value="PZO20205.1"/>
    <property type="molecule type" value="Genomic_DNA"/>
</dbReference>
<feature type="domain" description="AB hydrolase-1" evidence="1">
    <location>
        <begin position="54"/>
        <end position="296"/>
    </location>
</feature>
<dbReference type="InterPro" id="IPR029058">
    <property type="entry name" value="AB_hydrolase_fold"/>
</dbReference>
<organism evidence="2 3">
    <name type="scientific">Leptolyngbya foveolarum</name>
    <dbReference type="NCBI Taxonomy" id="47253"/>
    <lineage>
        <taxon>Bacteria</taxon>
        <taxon>Bacillati</taxon>
        <taxon>Cyanobacteriota</taxon>
        <taxon>Cyanophyceae</taxon>
        <taxon>Leptolyngbyales</taxon>
        <taxon>Leptolyngbyaceae</taxon>
        <taxon>Leptolyngbya group</taxon>
        <taxon>Leptolyngbya</taxon>
    </lineage>
</organism>
<reference evidence="2 3" key="2">
    <citation type="submission" date="2018-06" db="EMBL/GenBank/DDBJ databases">
        <title>Metagenomic assembly of (sub)arctic Cyanobacteria and their associated microbiome from non-axenic cultures.</title>
        <authorList>
            <person name="Baurain D."/>
        </authorList>
    </citation>
    <scope>NUCLEOTIDE SEQUENCE [LARGE SCALE GENOMIC DNA]</scope>
    <source>
        <strain evidence="2">ULC129bin1</strain>
    </source>
</reference>
<accession>A0A2W4WCS8</accession>
<dbReference type="AlphaFoldDB" id="A0A2W4WCS8"/>
<evidence type="ECO:0000313" key="3">
    <source>
        <dbReference type="Proteomes" id="UP000249354"/>
    </source>
</evidence>
<dbReference type="Pfam" id="PF00561">
    <property type="entry name" value="Abhydrolase_1"/>
    <property type="match status" value="1"/>
</dbReference>
<reference evidence="3" key="1">
    <citation type="submission" date="2018-04" db="EMBL/GenBank/DDBJ databases">
        <authorList>
            <person name="Cornet L."/>
        </authorList>
    </citation>
    <scope>NUCLEOTIDE SEQUENCE [LARGE SCALE GENOMIC DNA]</scope>
</reference>
<protein>
    <submittedName>
        <fullName evidence="2">Alpha/beta hydrolase</fullName>
    </submittedName>
</protein>
<dbReference type="PRINTS" id="PR00111">
    <property type="entry name" value="ABHYDROLASE"/>
</dbReference>
<comment type="caution">
    <text evidence="2">The sequence shown here is derived from an EMBL/GenBank/DDBJ whole genome shotgun (WGS) entry which is preliminary data.</text>
</comment>
<dbReference type="Proteomes" id="UP000249354">
    <property type="component" value="Unassembled WGS sequence"/>
</dbReference>
<keyword evidence="2" id="KW-0378">Hydrolase</keyword>
<gene>
    <name evidence="2" type="ORF">DCF25_06890</name>
</gene>
<dbReference type="PANTHER" id="PTHR46438">
    <property type="entry name" value="ALPHA/BETA-HYDROLASES SUPERFAMILY PROTEIN"/>
    <property type="match status" value="1"/>
</dbReference>